<dbReference type="EMBL" id="PUHZ01000016">
    <property type="protein sequence ID" value="PQO45035.1"/>
    <property type="molecule type" value="Genomic_DNA"/>
</dbReference>
<dbReference type="OrthoDB" id="9785438at2"/>
<proteinExistence type="predicted"/>
<keyword evidence="1" id="KW-1133">Transmembrane helix</keyword>
<protein>
    <submittedName>
        <fullName evidence="2">DUF393 domain-containing protein</fullName>
    </submittedName>
</protein>
<feature type="transmembrane region" description="Helical" evidence="1">
    <location>
        <begin position="101"/>
        <end position="121"/>
    </location>
</feature>
<name>A0A2S8GKQ8_9BACT</name>
<dbReference type="InterPro" id="IPR007263">
    <property type="entry name" value="DCC1-like"/>
</dbReference>
<sequence length="146" mass="16756">MLATDKNDLQPLTTPAEAPGRDVVIYDGHCRFCTASVRWLNFLGGKRRLSYLSLHDPSVSQYAGDLTHDQLMEEMVVVQPDGTRHAGAAAFRYLTRKLPPLWILAPLLHIPYSLPIWSFCYRQFARIRYRFGRNQCDGDSCKIHFD</sequence>
<evidence type="ECO:0000313" key="2">
    <source>
        <dbReference type="EMBL" id="PQO45035.1"/>
    </source>
</evidence>
<evidence type="ECO:0000313" key="3">
    <source>
        <dbReference type="Proteomes" id="UP000237819"/>
    </source>
</evidence>
<organism evidence="2 3">
    <name type="scientific">Blastopirellula marina</name>
    <dbReference type="NCBI Taxonomy" id="124"/>
    <lineage>
        <taxon>Bacteria</taxon>
        <taxon>Pseudomonadati</taxon>
        <taxon>Planctomycetota</taxon>
        <taxon>Planctomycetia</taxon>
        <taxon>Pirellulales</taxon>
        <taxon>Pirellulaceae</taxon>
        <taxon>Blastopirellula</taxon>
    </lineage>
</organism>
<gene>
    <name evidence="2" type="ORF">C5Y93_16000</name>
</gene>
<dbReference type="PANTHER" id="PTHR34290">
    <property type="entry name" value="SI:CH73-390P7.2"/>
    <property type="match status" value="1"/>
</dbReference>
<keyword evidence="1" id="KW-0812">Transmembrane</keyword>
<dbReference type="InterPro" id="IPR044691">
    <property type="entry name" value="DCC1_Trx"/>
</dbReference>
<dbReference type="Proteomes" id="UP000237819">
    <property type="component" value="Unassembled WGS sequence"/>
</dbReference>
<dbReference type="PANTHER" id="PTHR34290:SF2">
    <property type="entry name" value="OS04G0668800 PROTEIN"/>
    <property type="match status" value="1"/>
</dbReference>
<reference evidence="2 3" key="1">
    <citation type="submission" date="2018-02" db="EMBL/GenBank/DDBJ databases">
        <title>Comparative genomes isolates from brazilian mangrove.</title>
        <authorList>
            <person name="Araujo J.E."/>
            <person name="Taketani R.G."/>
            <person name="Silva M.C.P."/>
            <person name="Loureco M.V."/>
            <person name="Andreote F.D."/>
        </authorList>
    </citation>
    <scope>NUCLEOTIDE SEQUENCE [LARGE SCALE GENOMIC DNA]</scope>
    <source>
        <strain evidence="2 3">Nap-Phe MGV</strain>
    </source>
</reference>
<keyword evidence="1" id="KW-0472">Membrane</keyword>
<dbReference type="GO" id="GO:0015035">
    <property type="term" value="F:protein-disulfide reductase activity"/>
    <property type="evidence" value="ECO:0007669"/>
    <property type="project" value="InterPro"/>
</dbReference>
<evidence type="ECO:0000256" key="1">
    <source>
        <dbReference type="SAM" id="Phobius"/>
    </source>
</evidence>
<accession>A0A2S8GKQ8</accession>
<dbReference type="RefSeq" id="WP_105336435.1">
    <property type="nucleotide sequence ID" value="NZ_PUHZ01000016.1"/>
</dbReference>
<dbReference type="AlphaFoldDB" id="A0A2S8GKQ8"/>
<comment type="caution">
    <text evidence="2">The sequence shown here is derived from an EMBL/GenBank/DDBJ whole genome shotgun (WGS) entry which is preliminary data.</text>
</comment>
<dbReference type="Pfam" id="PF04134">
    <property type="entry name" value="DCC1-like"/>
    <property type="match status" value="1"/>
</dbReference>